<reference evidence="2 3" key="1">
    <citation type="submission" date="2018-05" db="EMBL/GenBank/DDBJ databases">
        <title>Reference genomes for bee gut microbiota database.</title>
        <authorList>
            <person name="Ellegaard K.M."/>
        </authorList>
    </citation>
    <scope>NUCLEOTIDE SEQUENCE [LARGE SCALE GENOMIC DNA]</scope>
    <source>
        <strain evidence="2 3">ESL0172</strain>
    </source>
</reference>
<accession>A0A2V4DP16</accession>
<keyword evidence="3" id="KW-1185">Reference proteome</keyword>
<gene>
    <name evidence="2" type="ORF">DKK78_08140</name>
</gene>
<dbReference type="EMBL" id="QGLO01000006">
    <property type="protein sequence ID" value="PXY90354.1"/>
    <property type="molecule type" value="Genomic_DNA"/>
</dbReference>
<keyword evidence="1" id="KW-0472">Membrane</keyword>
<dbReference type="AlphaFoldDB" id="A0A2V4DP16"/>
<feature type="transmembrane region" description="Helical" evidence="1">
    <location>
        <begin position="21"/>
        <end position="54"/>
    </location>
</feature>
<evidence type="ECO:0000313" key="3">
    <source>
        <dbReference type="Proteomes" id="UP000247673"/>
    </source>
</evidence>
<organism evidence="2 3">
    <name type="scientific">Gilliamella apis</name>
    <dbReference type="NCBI Taxonomy" id="1970738"/>
    <lineage>
        <taxon>Bacteria</taxon>
        <taxon>Pseudomonadati</taxon>
        <taxon>Pseudomonadota</taxon>
        <taxon>Gammaproteobacteria</taxon>
        <taxon>Orbales</taxon>
        <taxon>Orbaceae</taxon>
        <taxon>Gilliamella</taxon>
    </lineage>
</organism>
<keyword evidence="1" id="KW-1133">Transmembrane helix</keyword>
<protein>
    <submittedName>
        <fullName evidence="2">Uncharacterized protein</fullName>
    </submittedName>
</protein>
<name>A0A2V4DP16_9GAMM</name>
<comment type="caution">
    <text evidence="2">The sequence shown here is derived from an EMBL/GenBank/DDBJ whole genome shotgun (WGS) entry which is preliminary data.</text>
</comment>
<sequence length="73" mass="8651">MSNLLRLTTKHKKSILSISYALIFNKIALLLTNIFLLMMVMFYRIFVGLLFIYVYSAHGNAWVEFHHIDWEIS</sequence>
<evidence type="ECO:0000256" key="1">
    <source>
        <dbReference type="SAM" id="Phobius"/>
    </source>
</evidence>
<evidence type="ECO:0000313" key="2">
    <source>
        <dbReference type="EMBL" id="PXY90354.1"/>
    </source>
</evidence>
<keyword evidence="1" id="KW-0812">Transmembrane</keyword>
<dbReference type="Proteomes" id="UP000247673">
    <property type="component" value="Unassembled WGS sequence"/>
</dbReference>
<proteinExistence type="predicted"/>